<comment type="cofactor">
    <cofactor evidence="8">
        <name>FAD</name>
        <dbReference type="ChEBI" id="CHEBI:57692"/>
    </cofactor>
    <text evidence="8">Binds 1 FAD per subunit.</text>
</comment>
<gene>
    <name evidence="12" type="ORF">SAMN02983003_1097</name>
</gene>
<evidence type="ECO:0000313" key="13">
    <source>
        <dbReference type="Proteomes" id="UP000183447"/>
    </source>
</evidence>
<evidence type="ECO:0000256" key="9">
    <source>
        <dbReference type="PIRSR" id="PIRSR602081-2"/>
    </source>
</evidence>
<dbReference type="InterPro" id="IPR036155">
    <property type="entry name" value="Crypto/Photolyase_N_sf"/>
</dbReference>
<keyword evidence="5 8" id="KW-0274">FAD</keyword>
<dbReference type="EMBL" id="FPKU01000001">
    <property type="protein sequence ID" value="SFZ82473.1"/>
    <property type="molecule type" value="Genomic_DNA"/>
</dbReference>
<dbReference type="Pfam" id="PF00875">
    <property type="entry name" value="DNA_photolyase"/>
    <property type="match status" value="1"/>
</dbReference>
<feature type="site" description="Electron transfer via tryptophanyl radical" evidence="9">
    <location>
        <position position="304"/>
    </location>
</feature>
<keyword evidence="6 10" id="KW-0157">Chromophore</keyword>
<evidence type="ECO:0000256" key="8">
    <source>
        <dbReference type="PIRSR" id="PIRSR602081-1"/>
    </source>
</evidence>
<reference evidence="12 13" key="1">
    <citation type="submission" date="2016-11" db="EMBL/GenBank/DDBJ databases">
        <authorList>
            <person name="Jaros S."/>
            <person name="Januszkiewicz K."/>
            <person name="Wedrychowicz H."/>
        </authorList>
    </citation>
    <scope>NUCLEOTIDE SEQUENCE [LARGE SCALE GENOMIC DNA]</scope>
    <source>
        <strain evidence="12 13">ATCC 23634</strain>
    </source>
</reference>
<keyword evidence="12" id="KW-0456">Lyase</keyword>
<dbReference type="FunFam" id="1.10.579.10:FF:000003">
    <property type="entry name" value="Deoxyribodipyrimidine photo-lyase"/>
    <property type="match status" value="1"/>
</dbReference>
<comment type="similarity">
    <text evidence="10">Belongs to the DNA photolyase family.</text>
</comment>
<dbReference type="OrthoDB" id="9772484at2"/>
<comment type="catalytic activity">
    <reaction evidence="7">
        <text>cyclobutadipyrimidine (in DNA) = 2 pyrimidine residues (in DNA).</text>
        <dbReference type="EC" id="4.1.99.3"/>
    </reaction>
</comment>
<dbReference type="Gene3D" id="3.40.50.620">
    <property type="entry name" value="HUPs"/>
    <property type="match status" value="1"/>
</dbReference>
<dbReference type="InterPro" id="IPR002081">
    <property type="entry name" value="Cryptochrome/DNA_photolyase_1"/>
</dbReference>
<evidence type="ECO:0000256" key="2">
    <source>
        <dbReference type="ARBA" id="ARBA00013149"/>
    </source>
</evidence>
<evidence type="ECO:0000313" key="12">
    <source>
        <dbReference type="EMBL" id="SFZ82473.1"/>
    </source>
</evidence>
<dbReference type="STRING" id="665118.SAMN02983003_1097"/>
<feature type="binding site" evidence="8">
    <location>
        <position position="220"/>
    </location>
    <ligand>
        <name>FAD</name>
        <dbReference type="ChEBI" id="CHEBI:57692"/>
    </ligand>
</feature>
<feature type="binding site" evidence="8">
    <location>
        <position position="270"/>
    </location>
    <ligand>
        <name>FAD</name>
        <dbReference type="ChEBI" id="CHEBI:57692"/>
    </ligand>
</feature>
<sequence length="471" mass="52844">MPSAALVWFRTDLRLADNPALAAALRQEGDATALFIHETDPALRPIGAAARWWQHHALERLGRDLAEIGISLRVKTGHAQAVIEAVVKDAGITHAFWNRRYAPAECDHDAAIKQALKQAGVETQSFNSHLLVEPFDIATGAGTPYGVFSPFWKALRQRDNPSPARRPASHRKAIPVPKAGFDTDYAEPHWAGKFHDHWRVGEAAALDVLDRFLNERLKDYPEGRDIPGKDITSQLSPYLRHGEIGPRQIWHRTLAFAEAHPALAGQAEKFLSEVGWREFSYHLLHHRPDIARKPMQEKYARLAWRDAPAALEDWRRGRTGIPIVDAGMRQLWETGWMHNRVRMLVASLLAKNLLIDWREGEAWFWDTLVDADIANNPASWQWVAGSGADAAPYFRIFNPVTQGERHDPAGDYVRKWVPELAGLPDQWIHKPADGPTDVLRKAGVTIGKTYPGPIVDLGTSRQRALDALKAL</sequence>
<dbReference type="GO" id="GO:0009416">
    <property type="term" value="P:response to light stimulus"/>
    <property type="evidence" value="ECO:0007669"/>
    <property type="project" value="TreeGrafter"/>
</dbReference>
<dbReference type="PANTHER" id="PTHR11455">
    <property type="entry name" value="CRYPTOCHROME"/>
    <property type="match status" value="1"/>
</dbReference>
<dbReference type="InterPro" id="IPR006050">
    <property type="entry name" value="DNA_photolyase_N"/>
</dbReference>
<name>A0A1K2HV07_9HYPH</name>
<dbReference type="PROSITE" id="PS51645">
    <property type="entry name" value="PHR_CRY_ALPHA_BETA"/>
    <property type="match status" value="1"/>
</dbReference>
<dbReference type="InterPro" id="IPR036134">
    <property type="entry name" value="Crypto/Photolyase_FAD-like_sf"/>
</dbReference>
<keyword evidence="13" id="KW-1185">Reference proteome</keyword>
<dbReference type="Gene3D" id="1.10.579.10">
    <property type="entry name" value="DNA Cyclobutane Dipyrimidine Photolyase, subunit A, domain 3"/>
    <property type="match status" value="1"/>
</dbReference>
<evidence type="ECO:0000256" key="3">
    <source>
        <dbReference type="ARBA" id="ARBA00014046"/>
    </source>
</evidence>
<evidence type="ECO:0000256" key="6">
    <source>
        <dbReference type="ARBA" id="ARBA00022991"/>
    </source>
</evidence>
<dbReference type="PANTHER" id="PTHR11455:SF9">
    <property type="entry name" value="CRYPTOCHROME CIRCADIAN CLOCK 5 ISOFORM X1"/>
    <property type="match status" value="1"/>
</dbReference>
<evidence type="ECO:0000259" key="11">
    <source>
        <dbReference type="PROSITE" id="PS51645"/>
    </source>
</evidence>
<evidence type="ECO:0000256" key="1">
    <source>
        <dbReference type="ARBA" id="ARBA00001932"/>
    </source>
</evidence>
<dbReference type="Proteomes" id="UP000183447">
    <property type="component" value="Unassembled WGS sequence"/>
</dbReference>
<feature type="binding site" evidence="8">
    <location>
        <begin position="232"/>
        <end position="236"/>
    </location>
    <ligand>
        <name>FAD</name>
        <dbReference type="ChEBI" id="CHEBI:57692"/>
    </ligand>
</feature>
<dbReference type="AlphaFoldDB" id="A0A1K2HV07"/>
<protein>
    <recommendedName>
        <fullName evidence="3">Deoxyribodipyrimidine photo-lyase</fullName>
        <ecNumber evidence="2">4.1.99.3</ecNumber>
    </recommendedName>
</protein>
<evidence type="ECO:0000256" key="5">
    <source>
        <dbReference type="ARBA" id="ARBA00022827"/>
    </source>
</evidence>
<dbReference type="GO" id="GO:0071949">
    <property type="term" value="F:FAD binding"/>
    <property type="evidence" value="ECO:0007669"/>
    <property type="project" value="TreeGrafter"/>
</dbReference>
<dbReference type="Gene3D" id="1.25.40.80">
    <property type="match status" value="1"/>
</dbReference>
<feature type="binding site" evidence="8">
    <location>
        <begin position="370"/>
        <end position="372"/>
    </location>
    <ligand>
        <name>FAD</name>
        <dbReference type="ChEBI" id="CHEBI:57692"/>
    </ligand>
</feature>
<accession>A0A1K2HV07</accession>
<dbReference type="InterPro" id="IPR018394">
    <property type="entry name" value="DNA_photolyase_1_CS_C"/>
</dbReference>
<evidence type="ECO:0000256" key="10">
    <source>
        <dbReference type="RuleBase" id="RU004182"/>
    </source>
</evidence>
<dbReference type="SUPFAM" id="SSF52425">
    <property type="entry name" value="Cryptochrome/photolyase, N-terminal domain"/>
    <property type="match status" value="1"/>
</dbReference>
<feature type="domain" description="Photolyase/cryptochrome alpha/beta" evidence="11">
    <location>
        <begin position="3"/>
        <end position="131"/>
    </location>
</feature>
<dbReference type="GO" id="GO:0000719">
    <property type="term" value="P:photoreactive repair"/>
    <property type="evidence" value="ECO:0007669"/>
    <property type="project" value="UniProtKB-ARBA"/>
</dbReference>
<dbReference type="PRINTS" id="PR00147">
    <property type="entry name" value="DNAPHOTLYASE"/>
</dbReference>
<dbReference type="EC" id="4.1.99.3" evidence="2"/>
<organism evidence="12 13">
    <name type="scientific">Devosia enhydra</name>
    <dbReference type="NCBI Taxonomy" id="665118"/>
    <lineage>
        <taxon>Bacteria</taxon>
        <taxon>Pseudomonadati</taxon>
        <taxon>Pseudomonadota</taxon>
        <taxon>Alphaproteobacteria</taxon>
        <taxon>Hyphomicrobiales</taxon>
        <taxon>Devosiaceae</taxon>
        <taxon>Devosia</taxon>
    </lineage>
</organism>
<evidence type="ECO:0000256" key="4">
    <source>
        <dbReference type="ARBA" id="ARBA00022630"/>
    </source>
</evidence>
<dbReference type="PROSITE" id="PS00394">
    <property type="entry name" value="DNA_PHOTOLYASES_1_1"/>
    <property type="match status" value="1"/>
</dbReference>
<dbReference type="RefSeq" id="WP_072339692.1">
    <property type="nucleotide sequence ID" value="NZ_FPKU01000001.1"/>
</dbReference>
<keyword evidence="4 8" id="KW-0285">Flavoprotein</keyword>
<dbReference type="InterPro" id="IPR005101">
    <property type="entry name" value="Cryptochr/Photolyase_FAD-bd"/>
</dbReference>
<dbReference type="Pfam" id="PF03441">
    <property type="entry name" value="FAD_binding_7"/>
    <property type="match status" value="1"/>
</dbReference>
<dbReference type="GO" id="GO:0003677">
    <property type="term" value="F:DNA binding"/>
    <property type="evidence" value="ECO:0007669"/>
    <property type="project" value="TreeGrafter"/>
</dbReference>
<dbReference type="SUPFAM" id="SSF48173">
    <property type="entry name" value="Cryptochrome/photolyase FAD-binding domain"/>
    <property type="match status" value="1"/>
</dbReference>
<feature type="site" description="Electron transfer via tryptophanyl radical" evidence="9">
    <location>
        <position position="380"/>
    </location>
</feature>
<proteinExistence type="inferred from homology"/>
<evidence type="ECO:0000256" key="7">
    <source>
        <dbReference type="ARBA" id="ARBA00033999"/>
    </source>
</evidence>
<dbReference type="GO" id="GO:0003904">
    <property type="term" value="F:deoxyribodipyrimidine photo-lyase activity"/>
    <property type="evidence" value="ECO:0007669"/>
    <property type="project" value="UniProtKB-EC"/>
</dbReference>
<dbReference type="InterPro" id="IPR014729">
    <property type="entry name" value="Rossmann-like_a/b/a_fold"/>
</dbReference>
<comment type="cofactor">
    <cofactor evidence="1">
        <name>(6R)-5,10-methylene-5,6,7,8-tetrahydrofolate</name>
        <dbReference type="ChEBI" id="CHEBI:15636"/>
    </cofactor>
</comment>
<feature type="site" description="Electron transfer via tryptophanyl radical" evidence="9">
    <location>
        <position position="357"/>
    </location>
</feature>